<dbReference type="Proteomes" id="UP000789508">
    <property type="component" value="Unassembled WGS sequence"/>
</dbReference>
<feature type="non-terminal residue" evidence="1">
    <location>
        <position position="544"/>
    </location>
</feature>
<name>A0A9N8WMN5_9GLOM</name>
<dbReference type="SUPFAM" id="SSF53067">
    <property type="entry name" value="Actin-like ATPase domain"/>
    <property type="match status" value="2"/>
</dbReference>
<dbReference type="PANTHER" id="PTHR14187:SF5">
    <property type="entry name" value="HEAT SHOCK 70 KDA PROTEIN 12A"/>
    <property type="match status" value="1"/>
</dbReference>
<keyword evidence="2" id="KW-1185">Reference proteome</keyword>
<comment type="caution">
    <text evidence="1">The sequence shown here is derived from an EMBL/GenBank/DDBJ whole genome shotgun (WGS) entry which is preliminary data.</text>
</comment>
<protein>
    <submittedName>
        <fullName evidence="1">11423_t:CDS:1</fullName>
    </submittedName>
</protein>
<dbReference type="OrthoDB" id="2963168at2759"/>
<dbReference type="Gene3D" id="3.30.420.40">
    <property type="match status" value="2"/>
</dbReference>
<dbReference type="AlphaFoldDB" id="A0A9N8WMN5"/>
<accession>A0A9N8WMN5</accession>
<organism evidence="1 2">
    <name type="scientific">Ambispora leptoticha</name>
    <dbReference type="NCBI Taxonomy" id="144679"/>
    <lineage>
        <taxon>Eukaryota</taxon>
        <taxon>Fungi</taxon>
        <taxon>Fungi incertae sedis</taxon>
        <taxon>Mucoromycota</taxon>
        <taxon>Glomeromycotina</taxon>
        <taxon>Glomeromycetes</taxon>
        <taxon>Archaeosporales</taxon>
        <taxon>Ambisporaceae</taxon>
        <taxon>Ambispora</taxon>
    </lineage>
</organism>
<reference evidence="1" key="1">
    <citation type="submission" date="2021-06" db="EMBL/GenBank/DDBJ databases">
        <authorList>
            <person name="Kallberg Y."/>
            <person name="Tangrot J."/>
            <person name="Rosling A."/>
        </authorList>
    </citation>
    <scope>NUCLEOTIDE SEQUENCE</scope>
    <source>
        <strain evidence="1">FL130A</strain>
    </source>
</reference>
<sequence>MSSSSPNENDIRVVVGIDIGSTLSGFAFAETSTPEKIETNNDWPESKNEPKTNSALQYNEQLNLVKWGFPGLAEKISRKQKLLNPIGFIKSQLTFSNISASLPPGLDSIRVVSDYLRELGKVLKSTLSTRWPELNFAKDVKLIMTVSSEYDEESIASMRRCAFNAGLISSISSEKLEIIQESKAAAIACLEMIKQQNLLSVGESFMVVDCGGTTTSLSIRTLTDNELDETTSTTTTEFCGSTSVNFDFEKYLDHKIGESAVETLAEKHYPQLQYLIQYFSKEVKHSFDGNKETWGTHEIDLEDVCPVSLQYIDESERAELEKLDWLIELDFETVENFFERAVRGVIRAIREKLSTCDQKKVSAIFLVGGFAESKYLSMKIKKEFNDSVRTISVPPNPITSVMRGAVLYELKKDINYTRTLKRTYGIQICRDWIPGDPIERKDARSLIDIFSAIVKRGTKVSIDQEFKFIGQPAFPRARKVDIGIYSTESDDANYCDEPGMQFHGKLEIDLWDVHLGLERDVEIIIKFGKLETVVFAKSLTTGAI</sequence>
<gene>
    <name evidence="1" type="ORF">ALEPTO_LOCUS3174</name>
</gene>
<dbReference type="EMBL" id="CAJVPS010000560">
    <property type="protein sequence ID" value="CAG8494800.1"/>
    <property type="molecule type" value="Genomic_DNA"/>
</dbReference>
<evidence type="ECO:0000313" key="1">
    <source>
        <dbReference type="EMBL" id="CAG8494800.1"/>
    </source>
</evidence>
<proteinExistence type="predicted"/>
<dbReference type="PANTHER" id="PTHR14187">
    <property type="entry name" value="ALPHA KINASE/ELONGATION FACTOR 2 KINASE"/>
    <property type="match status" value="1"/>
</dbReference>
<dbReference type="InterPro" id="IPR043129">
    <property type="entry name" value="ATPase_NBD"/>
</dbReference>
<evidence type="ECO:0000313" key="2">
    <source>
        <dbReference type="Proteomes" id="UP000789508"/>
    </source>
</evidence>